<dbReference type="PANTHER" id="PTHR35149:SF2">
    <property type="entry name" value="DUF262 DOMAIN-CONTAINING PROTEIN"/>
    <property type="match status" value="1"/>
</dbReference>
<accession>A0A948X1C8</accession>
<dbReference type="EMBL" id="JAHLFS010000068">
    <property type="protein sequence ID" value="MBU3852196.1"/>
    <property type="molecule type" value="Genomic_DNA"/>
</dbReference>
<dbReference type="InterPro" id="IPR011089">
    <property type="entry name" value="GmrSD_C"/>
</dbReference>
<sequence>MDGNVRRIEDYIKGTKQLIIPVYQRNYAWSIKNCERLFDDLITAYREDRDHFFGSVVVKPGSLTQENIIIDGQQRITTISLLYLAISRWKENHHKANQIINVNYLSNLDDEDEDELTLKFIANNLKLHLNPRDAVDYQKLFGDEKLFNEGSNITKNYRYFYDRLNTLNIAEFDKPRDLVMVKAIKKLEVMLVNLSYNDDAQSIFESLNSTGVDLTEGDKIRNFLLMNESIDNQNFYFNNYWEPIENRVTDVSNFFKDFLALRLSKTPNNNNIYWNFVDFYHKNITDKKTFFDELNDYSLAYQQILNNNTGDEQIDDILYRFNKINTTVIRPFLMAIIVDLNNHQINAQQVAQIFSVVEVYIARRMIVKIPSNALNGVFKTLYHDMTKLAANDPEVPLATIVSYLLLKKKNSARLPNDDEVKNALLQNDFYHINSFFRTYLFERFENYDHVENLRIYQGVEEQKYSVEHIMPQHLNQSWKNDLGPDWENVHLQYLNTIGNLTLTGYNTKYSNRAFKEKQTMAKGFKDSHFVNLNKLPATATKWDQAEIVARTNELIQRALQIWAYPHIDYTPTVIPKAAVIYDGTQHFIGDKIQSYTFMDNNVHNVNTWKDFYIELVQQLADIDINPLRNYAEVKSNNNGINYRLFVEKNDVSNDDDYFEVSSGIFVHTAISNWDKFQSLKHLLDDYQISYDNLNIYLREQ</sequence>
<dbReference type="GO" id="GO:0004519">
    <property type="term" value="F:endonuclease activity"/>
    <property type="evidence" value="ECO:0007669"/>
    <property type="project" value="UniProtKB-KW"/>
</dbReference>
<dbReference type="Proteomes" id="UP000777303">
    <property type="component" value="Unassembled WGS sequence"/>
</dbReference>
<keyword evidence="3" id="KW-0540">Nuclease</keyword>
<dbReference type="AlphaFoldDB" id="A0A948X1C8"/>
<dbReference type="Pfam" id="PF07510">
    <property type="entry name" value="GmrSD_C"/>
    <property type="match status" value="1"/>
</dbReference>
<gene>
    <name evidence="3" type="ORF">H9901_05815</name>
</gene>
<feature type="domain" description="GmrSD restriction endonucleases C-terminal" evidence="2">
    <location>
        <begin position="415"/>
        <end position="556"/>
    </location>
</feature>
<keyword evidence="3" id="KW-0255">Endonuclease</keyword>
<proteinExistence type="predicted"/>
<reference evidence="3" key="2">
    <citation type="submission" date="2021-04" db="EMBL/GenBank/DDBJ databases">
        <authorList>
            <person name="Gilroy R."/>
        </authorList>
    </citation>
    <scope>NUCLEOTIDE SEQUENCE</scope>
    <source>
        <strain evidence="3">F6-6636</strain>
    </source>
</reference>
<keyword evidence="3" id="KW-0378">Hydrolase</keyword>
<feature type="domain" description="GmrSD restriction endonucleases N-terminal" evidence="1">
    <location>
        <begin position="8"/>
        <end position="225"/>
    </location>
</feature>
<evidence type="ECO:0000259" key="2">
    <source>
        <dbReference type="Pfam" id="PF07510"/>
    </source>
</evidence>
<evidence type="ECO:0000313" key="3">
    <source>
        <dbReference type="EMBL" id="MBU3852196.1"/>
    </source>
</evidence>
<dbReference type="PANTHER" id="PTHR35149">
    <property type="entry name" value="SLL5132 PROTEIN"/>
    <property type="match status" value="1"/>
</dbReference>
<dbReference type="Pfam" id="PF03235">
    <property type="entry name" value="GmrSD_N"/>
    <property type="match status" value="1"/>
</dbReference>
<dbReference type="InterPro" id="IPR004919">
    <property type="entry name" value="GmrSD_N"/>
</dbReference>
<organism evidence="3 4">
    <name type="scientific">Candidatus Paralactobacillus gallistercoris</name>
    <dbReference type="NCBI Taxonomy" id="2838724"/>
    <lineage>
        <taxon>Bacteria</taxon>
        <taxon>Bacillati</taxon>
        <taxon>Bacillota</taxon>
        <taxon>Bacilli</taxon>
        <taxon>Lactobacillales</taxon>
        <taxon>Lactobacillaceae</taxon>
        <taxon>Lactobacillus</taxon>
    </lineage>
</organism>
<protein>
    <submittedName>
        <fullName evidence="3">DUF262 domain-containing HNH endonuclease family protein</fullName>
    </submittedName>
</protein>
<name>A0A948X1C8_9LACO</name>
<evidence type="ECO:0000259" key="1">
    <source>
        <dbReference type="Pfam" id="PF03235"/>
    </source>
</evidence>
<evidence type="ECO:0000313" key="4">
    <source>
        <dbReference type="Proteomes" id="UP000777303"/>
    </source>
</evidence>
<reference evidence="3" key="1">
    <citation type="journal article" date="2021" name="PeerJ">
        <title>Extensive microbial diversity within the chicken gut microbiome revealed by metagenomics and culture.</title>
        <authorList>
            <person name="Gilroy R."/>
            <person name="Ravi A."/>
            <person name="Getino M."/>
            <person name="Pursley I."/>
            <person name="Horton D.L."/>
            <person name="Alikhan N.F."/>
            <person name="Baker D."/>
            <person name="Gharbi K."/>
            <person name="Hall N."/>
            <person name="Watson M."/>
            <person name="Adriaenssens E.M."/>
            <person name="Foster-Nyarko E."/>
            <person name="Jarju S."/>
            <person name="Secka A."/>
            <person name="Antonio M."/>
            <person name="Oren A."/>
            <person name="Chaudhuri R.R."/>
            <person name="La Ragione R."/>
            <person name="Hildebrand F."/>
            <person name="Pallen M.J."/>
        </authorList>
    </citation>
    <scope>NUCLEOTIDE SEQUENCE</scope>
    <source>
        <strain evidence="3">F6-6636</strain>
    </source>
</reference>
<comment type="caution">
    <text evidence="3">The sequence shown here is derived from an EMBL/GenBank/DDBJ whole genome shotgun (WGS) entry which is preliminary data.</text>
</comment>